<organism evidence="1 2">
    <name type="scientific">Catellatospora bangladeshensis</name>
    <dbReference type="NCBI Taxonomy" id="310355"/>
    <lineage>
        <taxon>Bacteria</taxon>
        <taxon>Bacillati</taxon>
        <taxon>Actinomycetota</taxon>
        <taxon>Actinomycetes</taxon>
        <taxon>Micromonosporales</taxon>
        <taxon>Micromonosporaceae</taxon>
        <taxon>Catellatospora</taxon>
    </lineage>
</organism>
<accession>A0A8J3JRJ0</accession>
<keyword evidence="2" id="KW-1185">Reference proteome</keyword>
<dbReference type="EMBL" id="BONF01000031">
    <property type="protein sequence ID" value="GIF83820.1"/>
    <property type="molecule type" value="Genomic_DNA"/>
</dbReference>
<dbReference type="RefSeq" id="WP_203751155.1">
    <property type="nucleotide sequence ID" value="NZ_BONF01000031.1"/>
</dbReference>
<proteinExistence type="predicted"/>
<evidence type="ECO:0000313" key="1">
    <source>
        <dbReference type="EMBL" id="GIF83820.1"/>
    </source>
</evidence>
<dbReference type="Pfam" id="PF12138">
    <property type="entry name" value="Spherulin4"/>
    <property type="match status" value="1"/>
</dbReference>
<name>A0A8J3JRJ0_9ACTN</name>
<sequence length="208" mass="21932">MTPLLPLTAHPHLQPELWAAVEAAGVGVTVLLNIDAGPGSGLDPTWTAATTRLVRAGAGLLGYVDLAFGARPTEQVRAELGRWAGYPVRGVFFDQAPTSPYSVGPVAVAVRAARRIGFDTLLVNPGRPTDSIYRGLGAVLCTYEGPWEQYRHGTPEGVRPGDTHLVHSVPLDQIAACHELMRGRGARFGLAVHEASIHGAPAVVPVSV</sequence>
<protein>
    <recommendedName>
        <fullName evidence="3">Spherulation-specific family 4 protein</fullName>
    </recommendedName>
</protein>
<comment type="caution">
    <text evidence="1">The sequence shown here is derived from an EMBL/GenBank/DDBJ whole genome shotgun (WGS) entry which is preliminary data.</text>
</comment>
<dbReference type="AlphaFoldDB" id="A0A8J3JRJ0"/>
<dbReference type="PANTHER" id="PTHR35040">
    <property type="match status" value="1"/>
</dbReference>
<dbReference type="Proteomes" id="UP000601223">
    <property type="component" value="Unassembled WGS sequence"/>
</dbReference>
<dbReference type="InterPro" id="IPR021986">
    <property type="entry name" value="Spherulin4"/>
</dbReference>
<gene>
    <name evidence="1" type="ORF">Cba03nite_51690</name>
</gene>
<reference evidence="1 2" key="1">
    <citation type="submission" date="2021-01" db="EMBL/GenBank/DDBJ databases">
        <title>Whole genome shotgun sequence of Catellatospora bangladeshensis NBRC 107357.</title>
        <authorList>
            <person name="Komaki H."/>
            <person name="Tamura T."/>
        </authorList>
    </citation>
    <scope>NUCLEOTIDE SEQUENCE [LARGE SCALE GENOMIC DNA]</scope>
    <source>
        <strain evidence="1 2">NBRC 107357</strain>
    </source>
</reference>
<evidence type="ECO:0008006" key="3">
    <source>
        <dbReference type="Google" id="ProtNLM"/>
    </source>
</evidence>
<evidence type="ECO:0000313" key="2">
    <source>
        <dbReference type="Proteomes" id="UP000601223"/>
    </source>
</evidence>
<dbReference type="PANTHER" id="PTHR35040:SF9">
    <property type="entry name" value="4-LIKE CELL SURFACE PROTEIN, PUTATIVE (AFU_ORTHOLOGUE AFUA_4G14080)-RELATED"/>
    <property type="match status" value="1"/>
</dbReference>